<evidence type="ECO:0000256" key="12">
    <source>
        <dbReference type="PIRSR" id="PIRSR605708-2"/>
    </source>
</evidence>
<evidence type="ECO:0000256" key="9">
    <source>
        <dbReference type="ARBA" id="ARBA00023004"/>
    </source>
</evidence>
<feature type="domain" description="Homogentisate 1,2-dioxygenase N-terminal" evidence="16">
    <location>
        <begin position="172"/>
        <end position="442"/>
    </location>
</feature>
<feature type="binding site" evidence="12">
    <location>
        <position position="513"/>
    </location>
    <ligand>
        <name>homogentisate</name>
        <dbReference type="ChEBI" id="CHEBI:16169"/>
    </ligand>
</feature>
<dbReference type="NCBIfam" id="TIGR01015">
    <property type="entry name" value="hmgA"/>
    <property type="match status" value="1"/>
</dbReference>
<dbReference type="GO" id="GO:0006572">
    <property type="term" value="P:L-tyrosine catabolic process"/>
    <property type="evidence" value="ECO:0007669"/>
    <property type="project" value="UniProtKB-KW"/>
</dbReference>
<dbReference type="EMBL" id="MU857011">
    <property type="protein sequence ID" value="KAK4151526.1"/>
    <property type="molecule type" value="Genomic_DNA"/>
</dbReference>
<feature type="region of interest" description="Disordered" evidence="13">
    <location>
        <begin position="1"/>
        <end position="39"/>
    </location>
</feature>
<comment type="cofactor">
    <cofactor evidence="1 12">
        <name>Fe cation</name>
        <dbReference type="ChEBI" id="CHEBI:24875"/>
    </cofactor>
</comment>
<evidence type="ECO:0000256" key="3">
    <source>
        <dbReference type="ARBA" id="ARBA00007757"/>
    </source>
</evidence>
<name>A0AAN6VIL7_9PEZI</name>
<evidence type="ECO:0000256" key="13">
    <source>
        <dbReference type="SAM" id="MobiDB-lite"/>
    </source>
</evidence>
<dbReference type="InterPro" id="IPR005708">
    <property type="entry name" value="Homogentis_dOase"/>
</dbReference>
<dbReference type="InterPro" id="IPR014710">
    <property type="entry name" value="RmlC-like_jellyroll"/>
</dbReference>
<evidence type="ECO:0000313" key="17">
    <source>
        <dbReference type="EMBL" id="KAK4151526.1"/>
    </source>
</evidence>
<gene>
    <name evidence="17" type="ORF">C8A00DRAFT_45280</name>
</gene>
<reference evidence="17" key="1">
    <citation type="journal article" date="2023" name="Mol. Phylogenet. Evol.">
        <title>Genome-scale phylogeny and comparative genomics of the fungal order Sordariales.</title>
        <authorList>
            <person name="Hensen N."/>
            <person name="Bonometti L."/>
            <person name="Westerberg I."/>
            <person name="Brannstrom I.O."/>
            <person name="Guillou S."/>
            <person name="Cros-Aarteil S."/>
            <person name="Calhoun S."/>
            <person name="Haridas S."/>
            <person name="Kuo A."/>
            <person name="Mondo S."/>
            <person name="Pangilinan J."/>
            <person name="Riley R."/>
            <person name="LaButti K."/>
            <person name="Andreopoulos B."/>
            <person name="Lipzen A."/>
            <person name="Chen C."/>
            <person name="Yan M."/>
            <person name="Daum C."/>
            <person name="Ng V."/>
            <person name="Clum A."/>
            <person name="Steindorff A."/>
            <person name="Ohm R.A."/>
            <person name="Martin F."/>
            <person name="Silar P."/>
            <person name="Natvig D.O."/>
            <person name="Lalanne C."/>
            <person name="Gautier V."/>
            <person name="Ament-Velasquez S.L."/>
            <person name="Kruys A."/>
            <person name="Hutchinson M.I."/>
            <person name="Powell A.J."/>
            <person name="Barry K."/>
            <person name="Miller A.N."/>
            <person name="Grigoriev I.V."/>
            <person name="Debuchy R."/>
            <person name="Gladieux P."/>
            <person name="Hiltunen Thoren M."/>
            <person name="Johannesson H."/>
        </authorList>
    </citation>
    <scope>NUCLEOTIDE SEQUENCE</scope>
    <source>
        <strain evidence="17">CBS 538.74</strain>
    </source>
</reference>
<dbReference type="InterPro" id="IPR046452">
    <property type="entry name" value="HgmA_N"/>
</dbReference>
<keyword evidence="6" id="KW-0828">Tyrosine catabolism</keyword>
<dbReference type="Gene3D" id="2.60.120.10">
    <property type="entry name" value="Jelly Rolls"/>
    <property type="match status" value="1"/>
</dbReference>
<evidence type="ECO:0000259" key="15">
    <source>
        <dbReference type="Pfam" id="PF20415"/>
    </source>
</evidence>
<evidence type="ECO:0000259" key="16">
    <source>
        <dbReference type="Pfam" id="PF20510"/>
    </source>
</evidence>
<dbReference type="Pfam" id="PF20510">
    <property type="entry name" value="HgmA_N"/>
    <property type="match status" value="1"/>
</dbReference>
<dbReference type="GO" id="GO:0046872">
    <property type="term" value="F:metal ion binding"/>
    <property type="evidence" value="ECO:0007669"/>
    <property type="project" value="UniProtKB-KW"/>
</dbReference>
<dbReference type="InterPro" id="IPR011051">
    <property type="entry name" value="RmlC_Cupin_sf"/>
</dbReference>
<evidence type="ECO:0000256" key="2">
    <source>
        <dbReference type="ARBA" id="ARBA00004704"/>
    </source>
</evidence>
<comment type="pathway">
    <text evidence="2">Amino-acid degradation; L-phenylalanine degradation; acetoacetate and fumarate from L-phenylalanine: step 4/6.</text>
</comment>
<evidence type="ECO:0000256" key="7">
    <source>
        <dbReference type="ARBA" id="ARBA00022964"/>
    </source>
</evidence>
<feature type="domain" description="DUF6699" evidence="15">
    <location>
        <begin position="66"/>
        <end position="128"/>
    </location>
</feature>
<dbReference type="GO" id="GO:0004411">
    <property type="term" value="F:homogentisate 1,2-dioxygenase activity"/>
    <property type="evidence" value="ECO:0007669"/>
    <property type="project" value="UniProtKB-EC"/>
</dbReference>
<dbReference type="PANTHER" id="PTHR11056:SF0">
    <property type="entry name" value="HOMOGENTISATE 1,2-DIOXYGENASE"/>
    <property type="match status" value="1"/>
</dbReference>
<evidence type="ECO:0000256" key="4">
    <source>
        <dbReference type="ARBA" id="ARBA00013127"/>
    </source>
</evidence>
<dbReference type="PANTHER" id="PTHR11056">
    <property type="entry name" value="HOMOGENTISATE 1,2-DIOXYGENASE"/>
    <property type="match status" value="1"/>
</dbReference>
<organism evidence="17 18">
    <name type="scientific">Chaetomidium leptoderma</name>
    <dbReference type="NCBI Taxonomy" id="669021"/>
    <lineage>
        <taxon>Eukaryota</taxon>
        <taxon>Fungi</taxon>
        <taxon>Dikarya</taxon>
        <taxon>Ascomycota</taxon>
        <taxon>Pezizomycotina</taxon>
        <taxon>Sordariomycetes</taxon>
        <taxon>Sordariomycetidae</taxon>
        <taxon>Sordariales</taxon>
        <taxon>Chaetomiaceae</taxon>
        <taxon>Chaetomidium</taxon>
    </lineage>
</organism>
<keyword evidence="8" id="KW-0560">Oxidoreductase</keyword>
<dbReference type="AlphaFoldDB" id="A0AAN6VIL7"/>
<dbReference type="Proteomes" id="UP001302745">
    <property type="component" value="Unassembled WGS sequence"/>
</dbReference>
<feature type="domain" description="Homogentisate 1,2-dioxygenase C-terminal" evidence="14">
    <location>
        <begin position="444"/>
        <end position="600"/>
    </location>
</feature>
<feature type="binding site" evidence="12">
    <location>
        <position position="537"/>
    </location>
    <ligand>
        <name>homogentisate</name>
        <dbReference type="ChEBI" id="CHEBI:16169"/>
    </ligand>
</feature>
<accession>A0AAN6VIL7</accession>
<dbReference type="FunFam" id="2.60.120.10:FF:000053">
    <property type="entry name" value="Homogentisate 1,2-dioxygenase"/>
    <property type="match status" value="1"/>
</dbReference>
<comment type="caution">
    <text evidence="17">The sequence shown here is derived from an EMBL/GenBank/DDBJ whole genome shotgun (WGS) entry which is preliminary data.</text>
</comment>
<protein>
    <recommendedName>
        <fullName evidence="4">homogentisate 1,2-dioxygenase</fullName>
        <ecNumber evidence="4">1.13.11.5</ecNumber>
    </recommendedName>
</protein>
<dbReference type="Pfam" id="PF20415">
    <property type="entry name" value="DUF6699"/>
    <property type="match status" value="1"/>
</dbReference>
<feature type="binding site" evidence="12">
    <location>
        <position position="504"/>
    </location>
    <ligand>
        <name>Fe cation</name>
        <dbReference type="ChEBI" id="CHEBI:24875"/>
    </ligand>
</feature>
<feature type="binding site" evidence="12">
    <location>
        <position position="498"/>
    </location>
    <ligand>
        <name>Fe cation</name>
        <dbReference type="ChEBI" id="CHEBI:24875"/>
    </ligand>
</feature>
<evidence type="ECO:0000256" key="11">
    <source>
        <dbReference type="PIRSR" id="PIRSR605708-1"/>
    </source>
</evidence>
<dbReference type="InterPro" id="IPR046451">
    <property type="entry name" value="HgmA_C"/>
</dbReference>
<dbReference type="InterPro" id="IPR046522">
    <property type="entry name" value="DUF6699"/>
</dbReference>
<dbReference type="CDD" id="cd07000">
    <property type="entry name" value="cupin_HGO_N"/>
    <property type="match status" value="1"/>
</dbReference>
<keyword evidence="9 12" id="KW-0408">Iron</keyword>
<evidence type="ECO:0000256" key="8">
    <source>
        <dbReference type="ARBA" id="ARBA00023002"/>
    </source>
</evidence>
<dbReference type="GO" id="GO:0006559">
    <property type="term" value="P:L-phenylalanine catabolic process"/>
    <property type="evidence" value="ECO:0007669"/>
    <property type="project" value="UniProtKB-KW"/>
</dbReference>
<dbReference type="SUPFAM" id="SSF51182">
    <property type="entry name" value="RmlC-like cupins"/>
    <property type="match status" value="1"/>
</dbReference>
<keyword evidence="18" id="KW-1185">Reference proteome</keyword>
<evidence type="ECO:0000259" key="14">
    <source>
        <dbReference type="Pfam" id="PF04209"/>
    </source>
</evidence>
<sequence>MSEPLTKVDSAVQGIDIAPKDVPKETKHRRASSSANGVMNINDLEAAGTELQIAKETQGTGWKINTSPSTVEEKDILKKLLTTPPVKKIDLHFPLGLEVTARNLKGVTIKDAMDAIHKQFKKRADDELDMPFLAGFEWDKEESWTRLVVHLRKDAGHQPSSSKKKKNKGGEESEAVPGALPVGHNSPQKPPLGLYAEKLSGTAFTAPRHENKQTWLYRILPACSHPPFAAAPAPNDSFSAEPLKKLHYIPNQLRWDPFDHEADTDFISGLHLVAGAGDPTLKQGCAMYVYAAGRSMDERAAFYSADGDLLVVPQEGVLDVRTEMGCLLVRPMEMCVIPRGVRYQVRLPAGGPARGYAMELFQGRFVLPELGPIGSNGLANARDFQAPVASFDEDCGETAFDGPNEYVVTTKFNNVLYRTVQRHTPFDVVAWHGNYYPYKYDLGRFNTIGSISFDHPDPSIFTVLSAPSDHPGTSIADFVIFPPRWLVGEDTFRPPWYHRNTMSEFMGLIQGGYDAKKGGKGGFVPGGASLHNVMSGHGPDVDSYEGARNAELKPVKVGAGSCAFMFESCLMVGVTDWGLKTCQKVQEAYNEHSWGGVKVHWKKTSA</sequence>
<feature type="region of interest" description="Disordered" evidence="13">
    <location>
        <begin position="154"/>
        <end position="191"/>
    </location>
</feature>
<comment type="similarity">
    <text evidence="3">Belongs to the homogentisate dioxygenase family.</text>
</comment>
<feature type="binding site" evidence="12">
    <location>
        <position position="537"/>
    </location>
    <ligand>
        <name>Fe cation</name>
        <dbReference type="ChEBI" id="CHEBI:24875"/>
    </ligand>
</feature>
<evidence type="ECO:0000256" key="10">
    <source>
        <dbReference type="ARBA" id="ARBA00023232"/>
    </source>
</evidence>
<keyword evidence="7" id="KW-0223">Dioxygenase</keyword>
<dbReference type="Pfam" id="PF04209">
    <property type="entry name" value="HgmA_C"/>
    <property type="match status" value="1"/>
</dbReference>
<keyword evidence="10" id="KW-0585">Phenylalanine catabolism</keyword>
<proteinExistence type="inferred from homology"/>
<dbReference type="EC" id="1.13.11.5" evidence="4"/>
<evidence type="ECO:0000256" key="1">
    <source>
        <dbReference type="ARBA" id="ARBA00001962"/>
    </source>
</evidence>
<reference evidence="17" key="2">
    <citation type="submission" date="2023-05" db="EMBL/GenBank/DDBJ databases">
        <authorList>
            <consortium name="Lawrence Berkeley National Laboratory"/>
            <person name="Steindorff A."/>
            <person name="Hensen N."/>
            <person name="Bonometti L."/>
            <person name="Westerberg I."/>
            <person name="Brannstrom I.O."/>
            <person name="Guillou S."/>
            <person name="Cros-Aarteil S."/>
            <person name="Calhoun S."/>
            <person name="Haridas S."/>
            <person name="Kuo A."/>
            <person name="Mondo S."/>
            <person name="Pangilinan J."/>
            <person name="Riley R."/>
            <person name="Labutti K."/>
            <person name="Andreopoulos B."/>
            <person name="Lipzen A."/>
            <person name="Chen C."/>
            <person name="Yanf M."/>
            <person name="Daum C."/>
            <person name="Ng V."/>
            <person name="Clum A."/>
            <person name="Ohm R."/>
            <person name="Martin F."/>
            <person name="Silar P."/>
            <person name="Natvig D."/>
            <person name="Lalanne C."/>
            <person name="Gautier V."/>
            <person name="Ament-Velasquez S.L."/>
            <person name="Kruys A."/>
            <person name="Hutchinson M.I."/>
            <person name="Powell A.J."/>
            <person name="Barry K."/>
            <person name="Miller A.N."/>
            <person name="Grigoriev I.V."/>
            <person name="Debuchy R."/>
            <person name="Gladieux P."/>
            <person name="Thoren M.H."/>
            <person name="Johannesson H."/>
        </authorList>
    </citation>
    <scope>NUCLEOTIDE SEQUENCE</scope>
    <source>
        <strain evidence="17">CBS 538.74</strain>
    </source>
</reference>
<evidence type="ECO:0000256" key="6">
    <source>
        <dbReference type="ARBA" id="ARBA00022878"/>
    </source>
</evidence>
<keyword evidence="5 12" id="KW-0479">Metal-binding</keyword>
<dbReference type="GO" id="GO:0005737">
    <property type="term" value="C:cytoplasm"/>
    <property type="evidence" value="ECO:0007669"/>
    <property type="project" value="TreeGrafter"/>
</dbReference>
<evidence type="ECO:0000256" key="5">
    <source>
        <dbReference type="ARBA" id="ARBA00022723"/>
    </source>
</evidence>
<feature type="active site" description="Proton acceptor" evidence="11">
    <location>
        <position position="455"/>
    </location>
</feature>
<evidence type="ECO:0000313" key="18">
    <source>
        <dbReference type="Proteomes" id="UP001302745"/>
    </source>
</evidence>